<evidence type="ECO:0000259" key="15">
    <source>
        <dbReference type="PROSITE" id="PS50262"/>
    </source>
</evidence>
<accession>H3A8W4</accession>
<reference evidence="16" key="2">
    <citation type="submission" date="2025-08" db="UniProtKB">
        <authorList>
            <consortium name="Ensembl"/>
        </authorList>
    </citation>
    <scope>IDENTIFICATION</scope>
</reference>
<name>H3A8W4_LATCH</name>
<dbReference type="AlphaFoldDB" id="H3A8W4"/>
<dbReference type="FunCoup" id="H3A8W4">
    <property type="interactions" value="499"/>
</dbReference>
<evidence type="ECO:0000313" key="16">
    <source>
        <dbReference type="Ensembl" id="ENSLACP00000006085.1"/>
    </source>
</evidence>
<comment type="similarity">
    <text evidence="13">Belongs to the G-protein coupled receptor 1 family.</text>
</comment>
<feature type="transmembrane region" description="Helical" evidence="14">
    <location>
        <begin position="97"/>
        <end position="118"/>
    </location>
</feature>
<keyword evidence="4 13" id="KW-0812">Transmembrane</keyword>
<dbReference type="PROSITE" id="PS50262">
    <property type="entry name" value="G_PROTEIN_RECEP_F1_2"/>
    <property type="match status" value="1"/>
</dbReference>
<dbReference type="GeneTree" id="ENSGT01030000234640"/>
<dbReference type="PANTHER" id="PTHR26451">
    <property type="entry name" value="G_PROTEIN_RECEP_F1_2 DOMAIN-CONTAINING PROTEIN"/>
    <property type="match status" value="1"/>
</dbReference>
<evidence type="ECO:0000256" key="14">
    <source>
        <dbReference type="RuleBase" id="RU363047"/>
    </source>
</evidence>
<keyword evidence="12 13" id="KW-0807">Transducer</keyword>
<dbReference type="GO" id="GO:0004930">
    <property type="term" value="F:G protein-coupled receptor activity"/>
    <property type="evidence" value="ECO:0007669"/>
    <property type="project" value="UniProtKB-KW"/>
</dbReference>
<keyword evidence="6 14" id="KW-1133">Transmembrane helix</keyword>
<keyword evidence="2 14" id="KW-1003">Cell membrane</keyword>
<sequence length="309" mass="35551">MGNTTYITTFFLTGFGEMGNERYFYFVCTFLGYLMILFSNLLLISVIVKEQRLHEPMYVFICNLACNGLYGTIAFFPKMMADFLYDVQTISRVGCLLQIYFFHTYGAFELTILAVMAYDRYASICNPLRYSSIMTQANICKLLALAWAYPIVIFTVHFCLTLRLPLCGSVIKKVYCDNWSVVQLSCTDITVNSIFGLFVTTAHVILPLFPIAFSYFKIWKVCIRASREARAKAIQTLVPHMVTLANYIITLLFEIFQHRFDMSKLPHIVRVLISVQFIIIPPLLNPLVYGLRIQGIKKKIAKVFQARIR</sequence>
<keyword evidence="8 14" id="KW-0472">Membrane</keyword>
<dbReference type="InterPro" id="IPR017452">
    <property type="entry name" value="GPCR_Rhodpsn_7TM"/>
</dbReference>
<keyword evidence="9" id="KW-1015">Disulfide bond</keyword>
<keyword evidence="3 14" id="KW-0716">Sensory transduction</keyword>
<evidence type="ECO:0000256" key="8">
    <source>
        <dbReference type="ARBA" id="ARBA00023136"/>
    </source>
</evidence>
<evidence type="ECO:0000256" key="2">
    <source>
        <dbReference type="ARBA" id="ARBA00022475"/>
    </source>
</evidence>
<feature type="transmembrane region" description="Helical" evidence="14">
    <location>
        <begin position="237"/>
        <end position="256"/>
    </location>
</feature>
<dbReference type="EMBL" id="AFYH01210801">
    <property type="status" value="NOT_ANNOTATED_CDS"/>
    <property type="molecule type" value="Genomic_DNA"/>
</dbReference>
<evidence type="ECO:0000256" key="13">
    <source>
        <dbReference type="RuleBase" id="RU000688"/>
    </source>
</evidence>
<dbReference type="FunFam" id="1.20.1070.10:FF:000024">
    <property type="entry name" value="Olfactory receptor"/>
    <property type="match status" value="1"/>
</dbReference>
<evidence type="ECO:0000256" key="10">
    <source>
        <dbReference type="ARBA" id="ARBA00023170"/>
    </source>
</evidence>
<dbReference type="Gene3D" id="1.20.1070.10">
    <property type="entry name" value="Rhodopsin 7-helix transmembrane proteins"/>
    <property type="match status" value="1"/>
</dbReference>
<dbReference type="InterPro" id="IPR052921">
    <property type="entry name" value="GPCR1_Superfamily_Member"/>
</dbReference>
<dbReference type="Pfam" id="PF13853">
    <property type="entry name" value="7tm_4"/>
    <property type="match status" value="1"/>
</dbReference>
<dbReference type="GO" id="GO:0005549">
    <property type="term" value="F:odorant binding"/>
    <property type="evidence" value="ECO:0007669"/>
    <property type="project" value="TreeGrafter"/>
</dbReference>
<dbReference type="SUPFAM" id="SSF81321">
    <property type="entry name" value="Family A G protein-coupled receptor-like"/>
    <property type="match status" value="1"/>
</dbReference>
<dbReference type="GO" id="GO:0005886">
    <property type="term" value="C:plasma membrane"/>
    <property type="evidence" value="ECO:0007669"/>
    <property type="project" value="UniProtKB-SubCell"/>
</dbReference>
<dbReference type="PANTHER" id="PTHR26451:SF860">
    <property type="entry name" value="ODORANT RECEPTOR-RELATED"/>
    <property type="match status" value="1"/>
</dbReference>
<dbReference type="PRINTS" id="PR00237">
    <property type="entry name" value="GPCRRHODOPSN"/>
</dbReference>
<feature type="transmembrane region" description="Helical" evidence="14">
    <location>
        <begin position="139"/>
        <end position="164"/>
    </location>
</feature>
<evidence type="ECO:0000256" key="11">
    <source>
        <dbReference type="ARBA" id="ARBA00023180"/>
    </source>
</evidence>
<protein>
    <recommendedName>
        <fullName evidence="14">Olfactory receptor</fullName>
    </recommendedName>
</protein>
<dbReference type="HOGENOM" id="CLU_012526_0_1_1"/>
<reference evidence="17" key="1">
    <citation type="submission" date="2011-08" db="EMBL/GenBank/DDBJ databases">
        <title>The draft genome of Latimeria chalumnae.</title>
        <authorList>
            <person name="Di Palma F."/>
            <person name="Alfoldi J."/>
            <person name="Johnson J."/>
            <person name="Berlin A."/>
            <person name="Gnerre S."/>
            <person name="Jaffe D."/>
            <person name="MacCallum I."/>
            <person name="Young S."/>
            <person name="Walker B.J."/>
            <person name="Lander E."/>
            <person name="Lindblad-Toh K."/>
        </authorList>
    </citation>
    <scope>NUCLEOTIDE SEQUENCE [LARGE SCALE GENOMIC DNA]</scope>
    <source>
        <strain evidence="17">Wild caught</strain>
    </source>
</reference>
<dbReference type="GO" id="GO:0004984">
    <property type="term" value="F:olfactory receptor activity"/>
    <property type="evidence" value="ECO:0007669"/>
    <property type="project" value="InterPro"/>
</dbReference>
<organism evidence="16 17">
    <name type="scientific">Latimeria chalumnae</name>
    <name type="common">Coelacanth</name>
    <dbReference type="NCBI Taxonomy" id="7897"/>
    <lineage>
        <taxon>Eukaryota</taxon>
        <taxon>Metazoa</taxon>
        <taxon>Chordata</taxon>
        <taxon>Craniata</taxon>
        <taxon>Vertebrata</taxon>
        <taxon>Euteleostomi</taxon>
        <taxon>Coelacanthiformes</taxon>
        <taxon>Coelacanthidae</taxon>
        <taxon>Latimeria</taxon>
    </lineage>
</organism>
<keyword evidence="10 13" id="KW-0675">Receptor</keyword>
<evidence type="ECO:0000313" key="17">
    <source>
        <dbReference type="Proteomes" id="UP000008672"/>
    </source>
</evidence>
<keyword evidence="7 13" id="KW-0297">G-protein coupled receptor</keyword>
<evidence type="ECO:0000256" key="5">
    <source>
        <dbReference type="ARBA" id="ARBA00022725"/>
    </source>
</evidence>
<dbReference type="Proteomes" id="UP000008672">
    <property type="component" value="Unassembled WGS sequence"/>
</dbReference>
<evidence type="ECO:0000256" key="1">
    <source>
        <dbReference type="ARBA" id="ARBA00004651"/>
    </source>
</evidence>
<evidence type="ECO:0000256" key="9">
    <source>
        <dbReference type="ARBA" id="ARBA00023157"/>
    </source>
</evidence>
<evidence type="ECO:0000256" key="7">
    <source>
        <dbReference type="ARBA" id="ARBA00023040"/>
    </source>
</evidence>
<keyword evidence="17" id="KW-1185">Reference proteome</keyword>
<feature type="domain" description="G-protein coupled receptors family 1 profile" evidence="15">
    <location>
        <begin position="39"/>
        <end position="289"/>
    </location>
</feature>
<comment type="subcellular location">
    <subcellularLocation>
        <location evidence="1 14">Cell membrane</location>
        <topology evidence="1 14">Multi-pass membrane protein</topology>
    </subcellularLocation>
</comment>
<feature type="transmembrane region" description="Helical" evidence="14">
    <location>
        <begin position="58"/>
        <end position="77"/>
    </location>
</feature>
<proteinExistence type="inferred from homology"/>
<evidence type="ECO:0000256" key="6">
    <source>
        <dbReference type="ARBA" id="ARBA00022989"/>
    </source>
</evidence>
<evidence type="ECO:0000256" key="12">
    <source>
        <dbReference type="ARBA" id="ARBA00023224"/>
    </source>
</evidence>
<keyword evidence="11" id="KW-0325">Glycoprotein</keyword>
<feature type="transmembrane region" description="Helical" evidence="14">
    <location>
        <begin position="23"/>
        <end position="46"/>
    </location>
</feature>
<evidence type="ECO:0000256" key="3">
    <source>
        <dbReference type="ARBA" id="ARBA00022606"/>
    </source>
</evidence>
<dbReference type="InterPro" id="IPR000725">
    <property type="entry name" value="Olfact_rcpt"/>
</dbReference>
<dbReference type="PRINTS" id="PR00245">
    <property type="entry name" value="OLFACTORYR"/>
</dbReference>
<dbReference type="OMA" id="TQANICK"/>
<reference evidence="16" key="3">
    <citation type="submission" date="2025-09" db="UniProtKB">
        <authorList>
            <consortium name="Ensembl"/>
        </authorList>
    </citation>
    <scope>IDENTIFICATION</scope>
</reference>
<dbReference type="InterPro" id="IPR000276">
    <property type="entry name" value="GPCR_Rhodpsn"/>
</dbReference>
<evidence type="ECO:0000256" key="4">
    <source>
        <dbReference type="ARBA" id="ARBA00022692"/>
    </source>
</evidence>
<feature type="transmembrane region" description="Helical" evidence="14">
    <location>
        <begin position="268"/>
        <end position="289"/>
    </location>
</feature>
<keyword evidence="5 14" id="KW-0552">Olfaction</keyword>
<dbReference type="InParanoid" id="H3A8W4"/>
<dbReference type="Ensembl" id="ENSLACT00000006137.1">
    <property type="protein sequence ID" value="ENSLACP00000006085.1"/>
    <property type="gene ID" value="ENSLACG00000005401.1"/>
</dbReference>
<dbReference type="eggNOG" id="ENOG502QVH7">
    <property type="taxonomic scope" value="Eukaryota"/>
</dbReference>
<feature type="transmembrane region" description="Helical" evidence="14">
    <location>
        <begin position="194"/>
        <end position="216"/>
    </location>
</feature>
<dbReference type="PROSITE" id="PS00237">
    <property type="entry name" value="G_PROTEIN_RECEP_F1_1"/>
    <property type="match status" value="1"/>
</dbReference>